<dbReference type="PANTHER" id="PTHR21087:SF16">
    <property type="entry name" value="SHIKIMATE KINASE 1, CHLOROPLASTIC"/>
    <property type="match status" value="1"/>
</dbReference>
<proteinExistence type="inferred from homology"/>
<dbReference type="HAMAP" id="MF_00109">
    <property type="entry name" value="Shikimate_kinase"/>
    <property type="match status" value="1"/>
</dbReference>
<feature type="binding site" evidence="7">
    <location>
        <position position="61"/>
    </location>
    <ligand>
        <name>substrate</name>
    </ligand>
</feature>
<keyword evidence="7" id="KW-0479">Metal-binding</keyword>
<dbReference type="EMBL" id="JACVEL010000002">
    <property type="protein sequence ID" value="MBC9811493.1"/>
    <property type="molecule type" value="Genomic_DNA"/>
</dbReference>
<comment type="similarity">
    <text evidence="7">Belongs to the shikimate kinase family.</text>
</comment>
<evidence type="ECO:0000256" key="6">
    <source>
        <dbReference type="ARBA" id="ARBA00023141"/>
    </source>
</evidence>
<keyword evidence="6 7" id="KW-0057">Aromatic amino acid biosynthesis</keyword>
<evidence type="ECO:0000256" key="4">
    <source>
        <dbReference type="ARBA" id="ARBA00022777"/>
    </source>
</evidence>
<comment type="caution">
    <text evidence="9">The sequence shown here is derived from an EMBL/GenBank/DDBJ whole genome shotgun (WGS) entry which is preliminary data.</text>
</comment>
<keyword evidence="1 7" id="KW-0028">Amino-acid biosynthesis</keyword>
<keyword evidence="8" id="KW-0472">Membrane</keyword>
<keyword evidence="5 7" id="KW-0067">ATP-binding</keyword>
<evidence type="ECO:0000313" key="9">
    <source>
        <dbReference type="EMBL" id="MBC9811493.1"/>
    </source>
</evidence>
<feature type="binding site" evidence="7">
    <location>
        <position position="184"/>
    </location>
    <ligand>
        <name>ATP</name>
        <dbReference type="ChEBI" id="CHEBI:30616"/>
    </ligand>
</feature>
<comment type="pathway">
    <text evidence="7">Metabolic intermediate biosynthesis; chorismate biosynthesis; chorismate from D-erythrose 4-phosphate and phosphoenolpyruvate: step 5/7.</text>
</comment>
<dbReference type="CDD" id="cd00464">
    <property type="entry name" value="SK"/>
    <property type="match status" value="1"/>
</dbReference>
<dbReference type="InterPro" id="IPR000623">
    <property type="entry name" value="Shikimate_kinase/TSH1"/>
</dbReference>
<keyword evidence="10" id="KW-1185">Reference proteome</keyword>
<dbReference type="GO" id="GO:0005829">
    <property type="term" value="C:cytosol"/>
    <property type="evidence" value="ECO:0007669"/>
    <property type="project" value="TreeGrafter"/>
</dbReference>
<feature type="binding site" evidence="7">
    <location>
        <position position="43"/>
    </location>
    <ligand>
        <name>Mg(2+)</name>
        <dbReference type="ChEBI" id="CHEBI:18420"/>
    </ligand>
</feature>
<evidence type="ECO:0000256" key="1">
    <source>
        <dbReference type="ARBA" id="ARBA00022605"/>
    </source>
</evidence>
<evidence type="ECO:0000256" key="7">
    <source>
        <dbReference type="HAMAP-Rule" id="MF_00109"/>
    </source>
</evidence>
<feature type="binding site" evidence="7">
    <location>
        <position position="168"/>
    </location>
    <ligand>
        <name>substrate</name>
    </ligand>
</feature>
<evidence type="ECO:0000256" key="8">
    <source>
        <dbReference type="SAM" id="Phobius"/>
    </source>
</evidence>
<dbReference type="PRINTS" id="PR01100">
    <property type="entry name" value="SHIKIMTKNASE"/>
</dbReference>
<accession>A0A8J6PNC6</accession>
<feature type="binding site" evidence="7">
    <location>
        <position position="107"/>
    </location>
    <ligand>
        <name>substrate</name>
    </ligand>
</feature>
<dbReference type="PANTHER" id="PTHR21087">
    <property type="entry name" value="SHIKIMATE KINASE"/>
    <property type="match status" value="1"/>
</dbReference>
<dbReference type="GO" id="GO:0005524">
    <property type="term" value="F:ATP binding"/>
    <property type="evidence" value="ECO:0007669"/>
    <property type="project" value="UniProtKB-UniRule"/>
</dbReference>
<keyword evidence="8" id="KW-1133">Transmembrane helix</keyword>
<feature type="binding site" evidence="7">
    <location>
        <position position="146"/>
    </location>
    <ligand>
        <name>ATP</name>
        <dbReference type="ChEBI" id="CHEBI:30616"/>
    </ligand>
</feature>
<gene>
    <name evidence="7" type="primary">aroK</name>
    <name evidence="9" type="ORF">H9Y05_03305</name>
</gene>
<keyword evidence="8" id="KW-0812">Transmembrane</keyword>
<keyword evidence="7" id="KW-0460">Magnesium</keyword>
<evidence type="ECO:0000256" key="2">
    <source>
        <dbReference type="ARBA" id="ARBA00022679"/>
    </source>
</evidence>
<dbReference type="EC" id="2.7.1.71" evidence="7"/>
<sequence>MYAYFFLSTIKKLQQVIAPSVFYFSFLYDMNIILVGYMGSGKTTLGKKLASRLGLTFVDTDKRIEQNEGMTIPEIFSRCGETHFRALEKKLVAELREEENLLVSTGGGMPCFNELMKDLNEIGTTIYLKRPAKELAERVFNSKKKRPLTDGKSKEELISFIEDTLKNREQFYGQAHIIADREIQNITSLEMMVKAYWREVKGD</sequence>
<comment type="function">
    <text evidence="7">Catalyzes the specific phosphorylation of the 3-hydroxyl group of shikimic acid using ATP as a cosubstrate.</text>
</comment>
<dbReference type="GO" id="GO:0008652">
    <property type="term" value="P:amino acid biosynthetic process"/>
    <property type="evidence" value="ECO:0007669"/>
    <property type="project" value="UniProtKB-KW"/>
</dbReference>
<name>A0A8J6PNC6_9FLAO</name>
<keyword evidence="7" id="KW-0963">Cytoplasm</keyword>
<comment type="subunit">
    <text evidence="7">Monomer.</text>
</comment>
<keyword evidence="2 7" id="KW-0808">Transferase</keyword>
<dbReference type="UniPathway" id="UPA00053">
    <property type="reaction ID" value="UER00088"/>
</dbReference>
<protein>
    <recommendedName>
        <fullName evidence="7">Shikimate kinase</fullName>
        <shortName evidence="7">SK</shortName>
        <ecNumber evidence="7">2.7.1.71</ecNumber>
    </recommendedName>
</protein>
<dbReference type="GO" id="GO:0009423">
    <property type="term" value="P:chorismate biosynthetic process"/>
    <property type="evidence" value="ECO:0007669"/>
    <property type="project" value="UniProtKB-UniRule"/>
</dbReference>
<dbReference type="Pfam" id="PF01202">
    <property type="entry name" value="SKI"/>
    <property type="match status" value="1"/>
</dbReference>
<feature type="binding site" evidence="7">
    <location>
        <position position="85"/>
    </location>
    <ligand>
        <name>substrate</name>
    </ligand>
</feature>
<feature type="binding site" evidence="7">
    <location>
        <begin position="39"/>
        <end position="44"/>
    </location>
    <ligand>
        <name>ATP</name>
        <dbReference type="ChEBI" id="CHEBI:30616"/>
    </ligand>
</feature>
<dbReference type="Gene3D" id="3.40.50.300">
    <property type="entry name" value="P-loop containing nucleotide triphosphate hydrolases"/>
    <property type="match status" value="1"/>
</dbReference>
<dbReference type="SUPFAM" id="SSF52540">
    <property type="entry name" value="P-loop containing nucleoside triphosphate hydrolases"/>
    <property type="match status" value="1"/>
</dbReference>
<dbReference type="GO" id="GO:0009073">
    <property type="term" value="P:aromatic amino acid family biosynthetic process"/>
    <property type="evidence" value="ECO:0007669"/>
    <property type="project" value="UniProtKB-KW"/>
</dbReference>
<feature type="transmembrane region" description="Helical" evidence="8">
    <location>
        <begin position="20"/>
        <end position="39"/>
    </location>
</feature>
<dbReference type="GO" id="GO:0004765">
    <property type="term" value="F:shikimate kinase activity"/>
    <property type="evidence" value="ECO:0007669"/>
    <property type="project" value="UniProtKB-UniRule"/>
</dbReference>
<dbReference type="RefSeq" id="WP_216713505.1">
    <property type="nucleotide sequence ID" value="NZ_JACVEL010000002.1"/>
</dbReference>
<evidence type="ECO:0000313" key="10">
    <source>
        <dbReference type="Proteomes" id="UP000652681"/>
    </source>
</evidence>
<evidence type="ECO:0000256" key="3">
    <source>
        <dbReference type="ARBA" id="ARBA00022741"/>
    </source>
</evidence>
<reference evidence="9" key="1">
    <citation type="submission" date="2020-09" db="EMBL/GenBank/DDBJ databases">
        <title>Taishania pollutisoli gen. nov., sp. nov., Isolated from Tetrabromobisphenol A-Contaminated Soil.</title>
        <authorList>
            <person name="Chen Q."/>
        </authorList>
    </citation>
    <scope>NUCLEOTIDE SEQUENCE</scope>
    <source>
        <strain evidence="9">CZZ-1</strain>
    </source>
</reference>
<keyword evidence="3 7" id="KW-0547">Nucleotide-binding</keyword>
<keyword evidence="4 7" id="KW-0418">Kinase</keyword>
<comment type="catalytic activity">
    <reaction evidence="7">
        <text>shikimate + ATP = 3-phosphoshikimate + ADP + H(+)</text>
        <dbReference type="Rhea" id="RHEA:13121"/>
        <dbReference type="ChEBI" id="CHEBI:15378"/>
        <dbReference type="ChEBI" id="CHEBI:30616"/>
        <dbReference type="ChEBI" id="CHEBI:36208"/>
        <dbReference type="ChEBI" id="CHEBI:145989"/>
        <dbReference type="ChEBI" id="CHEBI:456216"/>
        <dbReference type="EC" id="2.7.1.71"/>
    </reaction>
</comment>
<organism evidence="9 10">
    <name type="scientific">Taishania pollutisoli</name>
    <dbReference type="NCBI Taxonomy" id="2766479"/>
    <lineage>
        <taxon>Bacteria</taxon>
        <taxon>Pseudomonadati</taxon>
        <taxon>Bacteroidota</taxon>
        <taxon>Flavobacteriia</taxon>
        <taxon>Flavobacteriales</taxon>
        <taxon>Crocinitomicaceae</taxon>
        <taxon>Taishania</taxon>
    </lineage>
</organism>
<dbReference type="AlphaFoldDB" id="A0A8J6PNC6"/>
<dbReference type="InterPro" id="IPR027417">
    <property type="entry name" value="P-loop_NTPase"/>
</dbReference>
<comment type="subcellular location">
    <subcellularLocation>
        <location evidence="7">Cytoplasm</location>
    </subcellularLocation>
</comment>
<dbReference type="GO" id="GO:0000287">
    <property type="term" value="F:magnesium ion binding"/>
    <property type="evidence" value="ECO:0007669"/>
    <property type="project" value="UniProtKB-UniRule"/>
</dbReference>
<dbReference type="InterPro" id="IPR031322">
    <property type="entry name" value="Shikimate/glucono_kinase"/>
</dbReference>
<dbReference type="Proteomes" id="UP000652681">
    <property type="component" value="Unassembled WGS sequence"/>
</dbReference>
<evidence type="ECO:0000256" key="5">
    <source>
        <dbReference type="ARBA" id="ARBA00022840"/>
    </source>
</evidence>
<comment type="cofactor">
    <cofactor evidence="7">
        <name>Mg(2+)</name>
        <dbReference type="ChEBI" id="CHEBI:18420"/>
    </cofactor>
    <text evidence="7">Binds 1 Mg(2+) ion per subunit.</text>
</comment>